<feature type="transmembrane region" description="Helical" evidence="2">
    <location>
        <begin position="12"/>
        <end position="30"/>
    </location>
</feature>
<feature type="transmembrane region" description="Helical" evidence="2">
    <location>
        <begin position="36"/>
        <end position="55"/>
    </location>
</feature>
<dbReference type="Proteomes" id="UP000288675">
    <property type="component" value="Chromosome"/>
</dbReference>
<gene>
    <name evidence="3" type="ORF">EQZ20_07380</name>
</gene>
<organism evidence="3 4">
    <name type="scientific">Bacillus glycinifermentans</name>
    <dbReference type="NCBI Taxonomy" id="1664069"/>
    <lineage>
        <taxon>Bacteria</taxon>
        <taxon>Bacillati</taxon>
        <taxon>Bacillota</taxon>
        <taxon>Bacilli</taxon>
        <taxon>Bacillales</taxon>
        <taxon>Bacillaceae</taxon>
        <taxon>Bacillus</taxon>
    </lineage>
</organism>
<proteinExistence type="predicted"/>
<name>A0AAJ4D1T5_9BACI</name>
<accession>A0AAJ4D1T5</accession>
<dbReference type="EMBL" id="CP035232">
    <property type="protein sequence ID" value="QAT64740.1"/>
    <property type="molecule type" value="Genomic_DNA"/>
</dbReference>
<keyword evidence="2" id="KW-0812">Transmembrane</keyword>
<feature type="region of interest" description="Disordered" evidence="1">
    <location>
        <begin position="59"/>
        <end position="129"/>
    </location>
</feature>
<protein>
    <submittedName>
        <fullName evidence="3">Uncharacterized protein</fullName>
    </submittedName>
</protein>
<keyword evidence="2" id="KW-1133">Transmembrane helix</keyword>
<feature type="compositionally biased region" description="Basic and acidic residues" evidence="1">
    <location>
        <begin position="81"/>
        <end position="129"/>
    </location>
</feature>
<keyword evidence="2" id="KW-0472">Membrane</keyword>
<evidence type="ECO:0000313" key="3">
    <source>
        <dbReference type="EMBL" id="QAT64740.1"/>
    </source>
</evidence>
<reference evidence="3 4" key="1">
    <citation type="submission" date="2019-01" db="EMBL/GenBank/DDBJ databases">
        <title>Genome sequence of Bacillus glycinifermentans SRCM103574.</title>
        <authorList>
            <person name="Kong H.-J."/>
            <person name="Jeong S.-Y."/>
            <person name="Jeong D.-Y."/>
        </authorList>
    </citation>
    <scope>NUCLEOTIDE SEQUENCE [LARGE SCALE GENOMIC DNA]</scope>
    <source>
        <strain evidence="3 4">SRCM103574</strain>
    </source>
</reference>
<dbReference type="RefSeq" id="WP_128748077.1">
    <property type="nucleotide sequence ID" value="NZ_CP035232.1"/>
</dbReference>
<evidence type="ECO:0000256" key="1">
    <source>
        <dbReference type="SAM" id="MobiDB-lite"/>
    </source>
</evidence>
<dbReference type="AlphaFoldDB" id="A0AAJ4D1T5"/>
<dbReference type="GeneID" id="82852498"/>
<sequence length="266" mass="30709">MKETPFYKTNWFTILMIIVLFPVGLILMWANKKWTFITRIIVSCIVVVLAIVGYYTQSPQSEKVPPQVDAENKISKPVKKTKQEEKTKGDQSVKDEKETKTNKEETTVTEETKNEKENPKVNDEEKSKEEIEKIIEKTVGEKSGENPKISDLEVSDLLESDTKTVRTVNVTLNGNDNLTTNMIREGMLIEAKQLMPKIFEDKKVGRVILTWKFPLIDLKGNSDAKKVLSIQIERKTNDEINWDHFNFNNFNKVADHYYEHPALSKE</sequence>
<evidence type="ECO:0000256" key="2">
    <source>
        <dbReference type="SAM" id="Phobius"/>
    </source>
</evidence>
<evidence type="ECO:0000313" key="4">
    <source>
        <dbReference type="Proteomes" id="UP000288675"/>
    </source>
</evidence>